<dbReference type="GO" id="GO:0004818">
    <property type="term" value="F:glutamate-tRNA ligase activity"/>
    <property type="evidence" value="ECO:0007669"/>
    <property type="project" value="TreeGrafter"/>
</dbReference>
<evidence type="ECO:0000256" key="7">
    <source>
        <dbReference type="RuleBase" id="RU363037"/>
    </source>
</evidence>
<evidence type="ECO:0000256" key="2">
    <source>
        <dbReference type="ARBA" id="ARBA00022598"/>
    </source>
</evidence>
<evidence type="ECO:0000256" key="3">
    <source>
        <dbReference type="ARBA" id="ARBA00022741"/>
    </source>
</evidence>
<proteinExistence type="inferred from homology"/>
<dbReference type="PANTHER" id="PTHR43311:SF2">
    <property type="entry name" value="GLUTAMATE--TRNA LIGASE, MITOCHONDRIAL-RELATED"/>
    <property type="match status" value="1"/>
</dbReference>
<comment type="similarity">
    <text evidence="1">Belongs to the class-I aminoacyl-tRNA synthetase family. Glutamate--tRNA ligase type 1 subfamily.</text>
</comment>
<dbReference type="PANTHER" id="PTHR43311">
    <property type="entry name" value="GLUTAMATE--TRNA LIGASE"/>
    <property type="match status" value="1"/>
</dbReference>
<organism evidence="9">
    <name type="scientific">Candidatus Shikimatogenerans sp. Tduv</name>
    <dbReference type="NCBI Taxonomy" id="3158567"/>
    <lineage>
        <taxon>Bacteria</taxon>
        <taxon>Pseudomonadati</taxon>
        <taxon>Bacteroidota</taxon>
        <taxon>Flavobacteriia</taxon>
        <taxon>Flavobacteriales</taxon>
        <taxon>Candidatus Shikimatogenerans</taxon>
    </lineage>
</organism>
<evidence type="ECO:0000256" key="1">
    <source>
        <dbReference type="ARBA" id="ARBA00007894"/>
    </source>
</evidence>
<evidence type="ECO:0000256" key="5">
    <source>
        <dbReference type="ARBA" id="ARBA00022917"/>
    </source>
</evidence>
<reference evidence="9" key="1">
    <citation type="submission" date="2024-06" db="EMBL/GenBank/DDBJ databases">
        <title>Diversity, functionality, and evolutionary history of bacterial symbionts in false click beetles (Coleoptera, Throscidae).</title>
        <authorList>
            <person name="Wierz J.C."/>
            <person name="Malm H."/>
            <person name="Kaltenpoth M."/>
            <person name="Engl T."/>
        </authorList>
    </citation>
    <scope>NUCLEOTIDE SEQUENCE</scope>
    <source>
        <strain evidence="9">Tduv</strain>
    </source>
</reference>
<dbReference type="AlphaFoldDB" id="A0AAU7QQY2"/>
<dbReference type="Gene3D" id="3.40.50.620">
    <property type="entry name" value="HUPs"/>
    <property type="match status" value="1"/>
</dbReference>
<dbReference type="GO" id="GO:0000049">
    <property type="term" value="F:tRNA binding"/>
    <property type="evidence" value="ECO:0007669"/>
    <property type="project" value="InterPro"/>
</dbReference>
<keyword evidence="3 7" id="KW-0547">Nucleotide-binding</keyword>
<dbReference type="InterPro" id="IPR049940">
    <property type="entry name" value="GluQ/Sye"/>
</dbReference>
<keyword evidence="5 7" id="KW-0648">Protein biosynthesis</keyword>
<keyword evidence="6 7" id="KW-0030">Aminoacyl-tRNA synthetase</keyword>
<keyword evidence="4 7" id="KW-0067">ATP-binding</keyword>
<gene>
    <name evidence="9" type="ORF">ABNO50_00960</name>
</gene>
<dbReference type="PRINTS" id="PR00987">
    <property type="entry name" value="TRNASYNTHGLU"/>
</dbReference>
<dbReference type="InterPro" id="IPR020058">
    <property type="entry name" value="Glu/Gln-tRNA-synth_Ib_cat-dom"/>
</dbReference>
<evidence type="ECO:0000256" key="4">
    <source>
        <dbReference type="ARBA" id="ARBA00022840"/>
    </source>
</evidence>
<evidence type="ECO:0000313" key="9">
    <source>
        <dbReference type="EMBL" id="XBT18376.1"/>
    </source>
</evidence>
<evidence type="ECO:0000259" key="8">
    <source>
        <dbReference type="Pfam" id="PF00749"/>
    </source>
</evidence>
<evidence type="ECO:0000256" key="6">
    <source>
        <dbReference type="ARBA" id="ARBA00023146"/>
    </source>
</evidence>
<dbReference type="SUPFAM" id="SSF52374">
    <property type="entry name" value="Nucleotidylyl transferase"/>
    <property type="match status" value="1"/>
</dbReference>
<sequence length="471" mass="57754">MNIKKIILRFAPSPTGPLHIGNIKILLYNYILYKKYKGKFYLRIDDTNIKKSKNIYIKYIFNTFKWLLNINIKKSNIIVFKQSNRLNIYKKYINILLKNKYAYYAYDTKKEIKNIKKKYKYKKKIFNYNYKTRKLMNNTYNTKYKKKKKYVIRFNNIPNKNIKIYDLIYGKIIYKTNYIDDIILFKSNGYPTYHFANVIDDYKFNINCVIRGKEWLSTTILHVLLYKAFKWKIPYFLHVSSLINPLNVKKKISKSNIIDKKIPILPIKFRKYLNFKKIGILPLSIFNYIFNNSNNLLSFKKIIYFFNIKKIKKKNIIYNYNKLLFFNKLIIRNLNFNKLYRIFIFLLKKYKIISIFNYKNIYLKKILYLIKNRLFTYKDLLYESIFFFKKPKITFIKKNIKKKYFYIINNIIYLLKINKLKNIFIFKNIIYIKILRFLITGRKSGINLRIIFNNMSIINIKKRILYLKNFF</sequence>
<protein>
    <submittedName>
        <fullName evidence="9">Glutamate--tRNA ligase family protein</fullName>
    </submittedName>
</protein>
<dbReference type="GO" id="GO:0005829">
    <property type="term" value="C:cytosol"/>
    <property type="evidence" value="ECO:0007669"/>
    <property type="project" value="TreeGrafter"/>
</dbReference>
<dbReference type="InterPro" id="IPR008925">
    <property type="entry name" value="aa_tRNA-synth_I_cd-bd_sf"/>
</dbReference>
<dbReference type="SUPFAM" id="SSF48163">
    <property type="entry name" value="An anticodon-binding domain of class I aminoacyl-tRNA synthetases"/>
    <property type="match status" value="1"/>
</dbReference>
<dbReference type="PROSITE" id="PS00178">
    <property type="entry name" value="AA_TRNA_LIGASE_I"/>
    <property type="match status" value="1"/>
</dbReference>
<dbReference type="GO" id="GO:0006424">
    <property type="term" value="P:glutamyl-tRNA aminoacylation"/>
    <property type="evidence" value="ECO:0007669"/>
    <property type="project" value="TreeGrafter"/>
</dbReference>
<feature type="domain" description="Glutamyl/glutaminyl-tRNA synthetase class Ib catalytic" evidence="8">
    <location>
        <begin position="6"/>
        <end position="256"/>
    </location>
</feature>
<dbReference type="InterPro" id="IPR000924">
    <property type="entry name" value="Glu/Gln-tRNA-synth"/>
</dbReference>
<name>A0AAU7QQY2_9FLAO</name>
<dbReference type="GO" id="GO:0005524">
    <property type="term" value="F:ATP binding"/>
    <property type="evidence" value="ECO:0007669"/>
    <property type="project" value="UniProtKB-KW"/>
</dbReference>
<keyword evidence="2 7" id="KW-0436">Ligase</keyword>
<dbReference type="Pfam" id="PF00749">
    <property type="entry name" value="tRNA-synt_1c"/>
    <property type="match status" value="1"/>
</dbReference>
<accession>A0AAU7QQY2</accession>
<dbReference type="InterPro" id="IPR001412">
    <property type="entry name" value="aa-tRNA-synth_I_CS"/>
</dbReference>
<dbReference type="InterPro" id="IPR014729">
    <property type="entry name" value="Rossmann-like_a/b/a_fold"/>
</dbReference>
<dbReference type="EMBL" id="CP157894">
    <property type="protein sequence ID" value="XBT18376.1"/>
    <property type="molecule type" value="Genomic_DNA"/>
</dbReference>